<keyword evidence="3" id="KW-1185">Reference proteome</keyword>
<name>A0A210Q768_MIZYE</name>
<comment type="caution">
    <text evidence="2">The sequence shown here is derived from an EMBL/GenBank/DDBJ whole genome shotgun (WGS) entry which is preliminary data.</text>
</comment>
<protein>
    <submittedName>
        <fullName evidence="2">Uncharacterized protein</fullName>
    </submittedName>
</protein>
<dbReference type="OrthoDB" id="6107520at2759"/>
<accession>A0A210Q768</accession>
<dbReference type="AlphaFoldDB" id="A0A210Q768"/>
<reference evidence="2 3" key="1">
    <citation type="journal article" date="2017" name="Nat. Ecol. Evol.">
        <title>Scallop genome provides insights into evolution of bilaterian karyotype and development.</title>
        <authorList>
            <person name="Wang S."/>
            <person name="Zhang J."/>
            <person name="Jiao W."/>
            <person name="Li J."/>
            <person name="Xun X."/>
            <person name="Sun Y."/>
            <person name="Guo X."/>
            <person name="Huan P."/>
            <person name="Dong B."/>
            <person name="Zhang L."/>
            <person name="Hu X."/>
            <person name="Sun X."/>
            <person name="Wang J."/>
            <person name="Zhao C."/>
            <person name="Wang Y."/>
            <person name="Wang D."/>
            <person name="Huang X."/>
            <person name="Wang R."/>
            <person name="Lv J."/>
            <person name="Li Y."/>
            <person name="Zhang Z."/>
            <person name="Liu B."/>
            <person name="Lu W."/>
            <person name="Hui Y."/>
            <person name="Liang J."/>
            <person name="Zhou Z."/>
            <person name="Hou R."/>
            <person name="Li X."/>
            <person name="Liu Y."/>
            <person name="Li H."/>
            <person name="Ning X."/>
            <person name="Lin Y."/>
            <person name="Zhao L."/>
            <person name="Xing Q."/>
            <person name="Dou J."/>
            <person name="Li Y."/>
            <person name="Mao J."/>
            <person name="Guo H."/>
            <person name="Dou H."/>
            <person name="Li T."/>
            <person name="Mu C."/>
            <person name="Jiang W."/>
            <person name="Fu Q."/>
            <person name="Fu X."/>
            <person name="Miao Y."/>
            <person name="Liu J."/>
            <person name="Yu Q."/>
            <person name="Li R."/>
            <person name="Liao H."/>
            <person name="Li X."/>
            <person name="Kong Y."/>
            <person name="Jiang Z."/>
            <person name="Chourrout D."/>
            <person name="Li R."/>
            <person name="Bao Z."/>
        </authorList>
    </citation>
    <scope>NUCLEOTIDE SEQUENCE [LARGE SCALE GENOMIC DNA]</scope>
    <source>
        <strain evidence="2 3">PY_sf001</strain>
    </source>
</reference>
<organism evidence="2 3">
    <name type="scientific">Mizuhopecten yessoensis</name>
    <name type="common">Japanese scallop</name>
    <name type="synonym">Patinopecten yessoensis</name>
    <dbReference type="NCBI Taxonomy" id="6573"/>
    <lineage>
        <taxon>Eukaryota</taxon>
        <taxon>Metazoa</taxon>
        <taxon>Spiralia</taxon>
        <taxon>Lophotrochozoa</taxon>
        <taxon>Mollusca</taxon>
        <taxon>Bivalvia</taxon>
        <taxon>Autobranchia</taxon>
        <taxon>Pteriomorphia</taxon>
        <taxon>Pectinida</taxon>
        <taxon>Pectinoidea</taxon>
        <taxon>Pectinidae</taxon>
        <taxon>Mizuhopecten</taxon>
    </lineage>
</organism>
<dbReference type="EMBL" id="NEDP02004735">
    <property type="protein sequence ID" value="OWF44580.1"/>
    <property type="molecule type" value="Genomic_DNA"/>
</dbReference>
<sequence length="572" mass="62937">MVIDIFCPDLNVQAALSFMATMWMVSLTRVNSDDVKEYYYAPLAYGSASSGCKMTLQAYPNVADGKALYITMATRYNETYTDDTNLTLDSSKMYKSSIISHVHQFTSDARPNMQILSDKGDPMYIPSSHQQATDYLLLLDDASQHGGQAVYVVGMNDNTTVNVYMNTNVSSHASTEMVASMQINNYDTVLLNSTYTVDGVRLNSSLCFGIVVMSGDVWNQCNFSTDSTWERLPSTTFMGREFHIMSPSNQTVHICKFIGSQRGNLSIYKDGNSTVYDTLPYTSLTVNLTGQPEVVVSSAEPIQTLCTTWVQQQTSHEQQVYRNQYLPLPVDLMSGCNVAIVQNCENKTCILAMSASTTEALDIRQSSEKSKSTVLCVRTSVLGDRKYQIWDLWNLTDGVYVLETQDSAPLMVFILDLFSGRFFPLERSTCNASIDSQSIQGTSGNKPVSNAAIHSAQSLAANVTGEPSVSLLSNTTEVNSNGTSNSSSINTTPVASTVKTTTKHVVVVSQYSFMYDGVSDDDRILNEYMIAVIVSLGTAIFAVIAFLSTFLLLEVLSRRRQLGNSKIRPMVS</sequence>
<evidence type="ECO:0000313" key="3">
    <source>
        <dbReference type="Proteomes" id="UP000242188"/>
    </source>
</evidence>
<dbReference type="Proteomes" id="UP000242188">
    <property type="component" value="Unassembled WGS sequence"/>
</dbReference>
<evidence type="ECO:0000313" key="2">
    <source>
        <dbReference type="EMBL" id="OWF44580.1"/>
    </source>
</evidence>
<feature type="transmembrane region" description="Helical" evidence="1">
    <location>
        <begin position="528"/>
        <end position="553"/>
    </location>
</feature>
<keyword evidence="1" id="KW-1133">Transmembrane helix</keyword>
<evidence type="ECO:0000256" key="1">
    <source>
        <dbReference type="SAM" id="Phobius"/>
    </source>
</evidence>
<keyword evidence="1" id="KW-0472">Membrane</keyword>
<gene>
    <name evidence="2" type="ORF">KP79_PYT17911</name>
</gene>
<proteinExistence type="predicted"/>
<keyword evidence="1" id="KW-0812">Transmembrane</keyword>